<dbReference type="EMBL" id="LR798241">
    <property type="protein sequence ID" value="CAB5214060.1"/>
    <property type="molecule type" value="Genomic_DNA"/>
</dbReference>
<evidence type="ECO:0000313" key="1">
    <source>
        <dbReference type="EMBL" id="CAB5214060.1"/>
    </source>
</evidence>
<accession>A0A6J7WG99</accession>
<organism evidence="1">
    <name type="scientific">uncultured Caudovirales phage</name>
    <dbReference type="NCBI Taxonomy" id="2100421"/>
    <lineage>
        <taxon>Viruses</taxon>
        <taxon>Duplodnaviria</taxon>
        <taxon>Heunggongvirae</taxon>
        <taxon>Uroviricota</taxon>
        <taxon>Caudoviricetes</taxon>
        <taxon>Peduoviridae</taxon>
        <taxon>Maltschvirus</taxon>
        <taxon>Maltschvirus maltsch</taxon>
    </lineage>
</organism>
<reference evidence="1" key="1">
    <citation type="submission" date="2020-05" db="EMBL/GenBank/DDBJ databases">
        <authorList>
            <person name="Chiriac C."/>
            <person name="Salcher M."/>
            <person name="Ghai R."/>
            <person name="Kavagutti S V."/>
        </authorList>
    </citation>
    <scope>NUCLEOTIDE SEQUENCE</scope>
</reference>
<gene>
    <name evidence="1" type="ORF">UFOVP195_9</name>
</gene>
<name>A0A6J7WG99_9CAUD</name>
<proteinExistence type="predicted"/>
<protein>
    <submittedName>
        <fullName evidence="1">Uncharacterized protein</fullName>
    </submittedName>
</protein>
<sequence length="78" mass="8939">MEPQLLINSGLSLACLVIGWLARELWTSVKLLQSDLTRLSVELPKTYVTRDDYRSDLKEIKGMLEKIFDRLEGKADKS</sequence>